<dbReference type="OrthoDB" id="360540at2759"/>
<dbReference type="STRING" id="578459.A0A194S6I6"/>
<dbReference type="RefSeq" id="XP_018271075.1">
    <property type="nucleotide sequence ID" value="XM_018413403.1"/>
</dbReference>
<comment type="similarity">
    <text evidence="1">Belongs to the CDC123 family.</text>
</comment>
<protein>
    <submittedName>
        <fullName evidence="3">Uncharacterized protein</fullName>
    </submittedName>
</protein>
<dbReference type="GO" id="GO:0005737">
    <property type="term" value="C:cytoplasm"/>
    <property type="evidence" value="ECO:0007669"/>
    <property type="project" value="TreeGrafter"/>
</dbReference>
<gene>
    <name evidence="3" type="ORF">RHOBADRAFT_37029</name>
</gene>
<feature type="region of interest" description="Disordered" evidence="2">
    <location>
        <begin position="96"/>
        <end position="130"/>
    </location>
</feature>
<dbReference type="PANTHER" id="PTHR15323">
    <property type="entry name" value="D123 PROTEIN"/>
    <property type="match status" value="1"/>
</dbReference>
<reference evidence="3 4" key="1">
    <citation type="journal article" date="2015" name="Front. Microbiol.">
        <title>Genome sequence of the plant growth promoting endophytic yeast Rhodotorula graminis WP1.</title>
        <authorList>
            <person name="Firrincieli A."/>
            <person name="Otillar R."/>
            <person name="Salamov A."/>
            <person name="Schmutz J."/>
            <person name="Khan Z."/>
            <person name="Redman R.S."/>
            <person name="Fleck N.D."/>
            <person name="Lindquist E."/>
            <person name="Grigoriev I.V."/>
            <person name="Doty S.L."/>
        </authorList>
    </citation>
    <scope>NUCLEOTIDE SEQUENCE [LARGE SCALE GENOMIC DNA]</scope>
    <source>
        <strain evidence="3 4">WP1</strain>
    </source>
</reference>
<dbReference type="PANTHER" id="PTHR15323:SF6">
    <property type="entry name" value="CELL DIVISION CYCLE PROTEIN 123 HOMOLOG"/>
    <property type="match status" value="1"/>
</dbReference>
<evidence type="ECO:0000313" key="3">
    <source>
        <dbReference type="EMBL" id="KPV75026.1"/>
    </source>
</evidence>
<keyword evidence="4" id="KW-1185">Reference proteome</keyword>
<evidence type="ECO:0000256" key="1">
    <source>
        <dbReference type="ARBA" id="ARBA00011047"/>
    </source>
</evidence>
<feature type="region of interest" description="Disordered" evidence="2">
    <location>
        <begin position="424"/>
        <end position="454"/>
    </location>
</feature>
<organism evidence="3 4">
    <name type="scientific">Rhodotorula graminis (strain WP1)</name>
    <dbReference type="NCBI Taxonomy" id="578459"/>
    <lineage>
        <taxon>Eukaryota</taxon>
        <taxon>Fungi</taxon>
        <taxon>Dikarya</taxon>
        <taxon>Basidiomycota</taxon>
        <taxon>Pucciniomycotina</taxon>
        <taxon>Microbotryomycetes</taxon>
        <taxon>Sporidiobolales</taxon>
        <taxon>Sporidiobolaceae</taxon>
        <taxon>Rhodotorula</taxon>
    </lineage>
</organism>
<dbReference type="InterPro" id="IPR009772">
    <property type="entry name" value="CDC123"/>
</dbReference>
<dbReference type="Proteomes" id="UP000053890">
    <property type="component" value="Unassembled WGS sequence"/>
</dbReference>
<proteinExistence type="inferred from homology"/>
<accession>A0A194S6I6</accession>
<sequence length="454" mass="49893">MAVPPCASTSAAGTSSAHLSNAAASPTSSSANSPLFPPLHTRDVLACQFSSWYPLFKRHSPKATVLRPIPHEADFLDYLESDGLFLPEGSGPMGCVLALSDSDDDDPPADPSASSHDSDDDDDEPARQFSFPHLDAEIRAVLERYDGAVFPKLNWSSPQDAAWMIPGQSLKCQNPADVYLLLKSSDFISHDLDHAFDDCVDYPPPASGDYASSSTPAPEIDDEALARLTISPQAPSADARRPDLKSRPYTFELVLKKWFDMPGSQQWRCFIRDNQLLGISQRDTTFYDFLQDAETQLDLRKRIARFWEDEVRDKAPMSSYALDVYITRDASRVFIVDLNPFAPRTDPLLFTYDSLLALAVSRPSSPSSSTEHLPELRVIASPSDSASSMPRYSHNRYPKDVVEMSEGQSVAEFAREWMGRVAEAAVDAPEPRPGREEEDGLEGKGAGGGEAIGR</sequence>
<evidence type="ECO:0000313" key="4">
    <source>
        <dbReference type="Proteomes" id="UP000053890"/>
    </source>
</evidence>
<feature type="compositionally biased region" description="Gly residues" evidence="2">
    <location>
        <begin position="443"/>
        <end position="454"/>
    </location>
</feature>
<evidence type="ECO:0000256" key="2">
    <source>
        <dbReference type="SAM" id="MobiDB-lite"/>
    </source>
</evidence>
<feature type="region of interest" description="Disordered" evidence="2">
    <location>
        <begin position="363"/>
        <end position="392"/>
    </location>
</feature>
<dbReference type="OMA" id="TFPDPNF"/>
<dbReference type="Pfam" id="PF07065">
    <property type="entry name" value="D123"/>
    <property type="match status" value="1"/>
</dbReference>
<name>A0A194S6I6_RHOGW</name>
<dbReference type="EMBL" id="KQ474079">
    <property type="protein sequence ID" value="KPV75026.1"/>
    <property type="molecule type" value="Genomic_DNA"/>
</dbReference>
<feature type="region of interest" description="Disordered" evidence="2">
    <location>
        <begin position="1"/>
        <end position="32"/>
    </location>
</feature>
<dbReference type="GeneID" id="28973852"/>
<dbReference type="AlphaFoldDB" id="A0A194S6I6"/>
<feature type="compositionally biased region" description="Low complexity" evidence="2">
    <location>
        <begin position="7"/>
        <end position="32"/>
    </location>
</feature>